<dbReference type="AlphaFoldDB" id="A0A9W6INE3"/>
<keyword evidence="3" id="KW-0731">Sigma factor</keyword>
<evidence type="ECO:0000256" key="3">
    <source>
        <dbReference type="ARBA" id="ARBA00023082"/>
    </source>
</evidence>
<name>A0A9W6INE3_9PROT</name>
<dbReference type="PANTHER" id="PTHR43133:SF8">
    <property type="entry name" value="RNA POLYMERASE SIGMA FACTOR HI_1459-RELATED"/>
    <property type="match status" value="1"/>
</dbReference>
<gene>
    <name evidence="8" type="ORF">GCM10017621_29690</name>
</gene>
<dbReference type="InterPro" id="IPR013324">
    <property type="entry name" value="RNA_pol_sigma_r3/r4-like"/>
</dbReference>
<feature type="domain" description="RNA polymerase sigma-70 region 2" evidence="6">
    <location>
        <begin position="32"/>
        <end position="98"/>
    </location>
</feature>
<protein>
    <recommendedName>
        <fullName evidence="10">RNA polymerase subunit sigma-24</fullName>
    </recommendedName>
</protein>
<comment type="caution">
    <text evidence="8">The sequence shown here is derived from an EMBL/GenBank/DDBJ whole genome shotgun (WGS) entry which is preliminary data.</text>
</comment>
<evidence type="ECO:0000259" key="7">
    <source>
        <dbReference type="Pfam" id="PF08281"/>
    </source>
</evidence>
<evidence type="ECO:0000256" key="4">
    <source>
        <dbReference type="ARBA" id="ARBA00023125"/>
    </source>
</evidence>
<organism evidence="8 9">
    <name type="scientific">Maricaulis virginensis</name>
    <dbReference type="NCBI Taxonomy" id="144022"/>
    <lineage>
        <taxon>Bacteria</taxon>
        <taxon>Pseudomonadati</taxon>
        <taxon>Pseudomonadota</taxon>
        <taxon>Alphaproteobacteria</taxon>
        <taxon>Maricaulales</taxon>
        <taxon>Maricaulaceae</taxon>
        <taxon>Maricaulis</taxon>
    </lineage>
</organism>
<dbReference type="Pfam" id="PF08281">
    <property type="entry name" value="Sigma70_r4_2"/>
    <property type="match status" value="1"/>
</dbReference>
<dbReference type="NCBIfam" id="TIGR02937">
    <property type="entry name" value="sigma70-ECF"/>
    <property type="match status" value="1"/>
</dbReference>
<dbReference type="PANTHER" id="PTHR43133">
    <property type="entry name" value="RNA POLYMERASE ECF-TYPE SIGMA FACTO"/>
    <property type="match status" value="1"/>
</dbReference>
<dbReference type="GO" id="GO:0016987">
    <property type="term" value="F:sigma factor activity"/>
    <property type="evidence" value="ECO:0007669"/>
    <property type="project" value="UniProtKB-KW"/>
</dbReference>
<evidence type="ECO:0000313" key="8">
    <source>
        <dbReference type="EMBL" id="GLK53461.1"/>
    </source>
</evidence>
<dbReference type="InterPro" id="IPR039425">
    <property type="entry name" value="RNA_pol_sigma-70-like"/>
</dbReference>
<evidence type="ECO:0008006" key="10">
    <source>
        <dbReference type="Google" id="ProtNLM"/>
    </source>
</evidence>
<reference evidence="8" key="1">
    <citation type="journal article" date="2014" name="Int. J. Syst. Evol. Microbiol.">
        <title>Complete genome sequence of Corynebacterium casei LMG S-19264T (=DSM 44701T), isolated from a smear-ripened cheese.</title>
        <authorList>
            <consortium name="US DOE Joint Genome Institute (JGI-PGF)"/>
            <person name="Walter F."/>
            <person name="Albersmeier A."/>
            <person name="Kalinowski J."/>
            <person name="Ruckert C."/>
        </authorList>
    </citation>
    <scope>NUCLEOTIDE SEQUENCE</scope>
    <source>
        <strain evidence="8">VKM B-1513</strain>
    </source>
</reference>
<evidence type="ECO:0000313" key="9">
    <source>
        <dbReference type="Proteomes" id="UP001143486"/>
    </source>
</evidence>
<accession>A0A9W6INE3</accession>
<dbReference type="InterPro" id="IPR013249">
    <property type="entry name" value="RNA_pol_sigma70_r4_t2"/>
</dbReference>
<dbReference type="Proteomes" id="UP001143486">
    <property type="component" value="Unassembled WGS sequence"/>
</dbReference>
<dbReference type="InterPro" id="IPR013325">
    <property type="entry name" value="RNA_pol_sigma_r2"/>
</dbReference>
<evidence type="ECO:0000256" key="1">
    <source>
        <dbReference type="ARBA" id="ARBA00010641"/>
    </source>
</evidence>
<proteinExistence type="inferred from homology"/>
<evidence type="ECO:0000256" key="2">
    <source>
        <dbReference type="ARBA" id="ARBA00023015"/>
    </source>
</evidence>
<feature type="domain" description="RNA polymerase sigma factor 70 region 4 type 2" evidence="7">
    <location>
        <begin position="131"/>
        <end position="182"/>
    </location>
</feature>
<dbReference type="Pfam" id="PF04542">
    <property type="entry name" value="Sigma70_r2"/>
    <property type="match status" value="1"/>
</dbReference>
<sequence>MPRASRLSESEKEDSLLAIDARNGSQSAFNRLMDKHYPAVMRYLSGHVQDIDQAYDIAQDTFVAVFRNLDRYDPQRPLLAWVFVIARNKARDHHRRRKALRWVGLDGERDDFVSDAPNPEEIASSASNLERAQGLLEALPEGLRTPLLLSVTDDLSLVQIGDIMGLSAKAVEVRIYRARKFLKEQYSE</sequence>
<dbReference type="CDD" id="cd06171">
    <property type="entry name" value="Sigma70_r4"/>
    <property type="match status" value="1"/>
</dbReference>
<keyword evidence="9" id="KW-1185">Reference proteome</keyword>
<dbReference type="SUPFAM" id="SSF88946">
    <property type="entry name" value="Sigma2 domain of RNA polymerase sigma factors"/>
    <property type="match status" value="1"/>
</dbReference>
<dbReference type="InterPro" id="IPR007627">
    <property type="entry name" value="RNA_pol_sigma70_r2"/>
</dbReference>
<dbReference type="InterPro" id="IPR014284">
    <property type="entry name" value="RNA_pol_sigma-70_dom"/>
</dbReference>
<reference evidence="8" key="2">
    <citation type="submission" date="2023-01" db="EMBL/GenBank/DDBJ databases">
        <authorList>
            <person name="Sun Q."/>
            <person name="Evtushenko L."/>
        </authorList>
    </citation>
    <scope>NUCLEOTIDE SEQUENCE</scope>
    <source>
        <strain evidence="8">VKM B-1513</strain>
    </source>
</reference>
<dbReference type="SUPFAM" id="SSF88659">
    <property type="entry name" value="Sigma3 and sigma4 domains of RNA polymerase sigma factors"/>
    <property type="match status" value="1"/>
</dbReference>
<dbReference type="InterPro" id="IPR036388">
    <property type="entry name" value="WH-like_DNA-bd_sf"/>
</dbReference>
<dbReference type="Gene3D" id="1.10.10.10">
    <property type="entry name" value="Winged helix-like DNA-binding domain superfamily/Winged helix DNA-binding domain"/>
    <property type="match status" value="1"/>
</dbReference>
<keyword evidence="4" id="KW-0238">DNA-binding</keyword>
<dbReference type="GO" id="GO:0003677">
    <property type="term" value="F:DNA binding"/>
    <property type="evidence" value="ECO:0007669"/>
    <property type="project" value="UniProtKB-KW"/>
</dbReference>
<dbReference type="EMBL" id="BSFE01000011">
    <property type="protein sequence ID" value="GLK53461.1"/>
    <property type="molecule type" value="Genomic_DNA"/>
</dbReference>
<evidence type="ECO:0000256" key="5">
    <source>
        <dbReference type="ARBA" id="ARBA00023163"/>
    </source>
</evidence>
<keyword evidence="5" id="KW-0804">Transcription</keyword>
<dbReference type="GO" id="GO:0006352">
    <property type="term" value="P:DNA-templated transcription initiation"/>
    <property type="evidence" value="ECO:0007669"/>
    <property type="project" value="InterPro"/>
</dbReference>
<comment type="similarity">
    <text evidence="1">Belongs to the sigma-70 factor family. ECF subfamily.</text>
</comment>
<evidence type="ECO:0000259" key="6">
    <source>
        <dbReference type="Pfam" id="PF04542"/>
    </source>
</evidence>
<dbReference type="Gene3D" id="1.10.1740.10">
    <property type="match status" value="1"/>
</dbReference>
<keyword evidence="2" id="KW-0805">Transcription regulation</keyword>